<feature type="transmembrane region" description="Helical" evidence="2">
    <location>
        <begin position="137"/>
        <end position="159"/>
    </location>
</feature>
<name>A0AAU7DED8_9BACT</name>
<evidence type="ECO:0000256" key="2">
    <source>
        <dbReference type="RuleBase" id="RU004429"/>
    </source>
</evidence>
<proteinExistence type="inferred from homology"/>
<feature type="transmembrane region" description="Helical" evidence="2">
    <location>
        <begin position="53"/>
        <end position="76"/>
    </location>
</feature>
<dbReference type="GO" id="GO:0008137">
    <property type="term" value="F:NADH dehydrogenase (ubiquinone) activity"/>
    <property type="evidence" value="ECO:0007669"/>
    <property type="project" value="UniProtKB-UniRule"/>
</dbReference>
<dbReference type="InterPro" id="IPR001457">
    <property type="entry name" value="NADH_UbQ/plastoQ_OxRdtase_su6"/>
</dbReference>
<gene>
    <name evidence="3" type="ORF">P8935_16625</name>
</gene>
<keyword evidence="2" id="KW-1133">Transmembrane helix</keyword>
<comment type="catalytic activity">
    <reaction evidence="2">
        <text>a quinone + NADH + 5 H(+)(in) = a quinol + NAD(+) + 4 H(+)(out)</text>
        <dbReference type="Rhea" id="RHEA:57888"/>
        <dbReference type="ChEBI" id="CHEBI:15378"/>
        <dbReference type="ChEBI" id="CHEBI:24646"/>
        <dbReference type="ChEBI" id="CHEBI:57540"/>
        <dbReference type="ChEBI" id="CHEBI:57945"/>
        <dbReference type="ChEBI" id="CHEBI:132124"/>
    </reaction>
</comment>
<dbReference type="RefSeq" id="WP_348261416.1">
    <property type="nucleotide sequence ID" value="NZ_CP121196.1"/>
</dbReference>
<dbReference type="GO" id="GO:0016491">
    <property type="term" value="F:oxidoreductase activity"/>
    <property type="evidence" value="ECO:0007669"/>
    <property type="project" value="UniProtKB-KW"/>
</dbReference>
<protein>
    <recommendedName>
        <fullName evidence="2">NADH-quinone oxidoreductase subunit J</fullName>
        <ecNumber evidence="2">7.1.1.-</ecNumber>
    </recommendedName>
</protein>
<dbReference type="EMBL" id="CP121196">
    <property type="protein sequence ID" value="XBH16189.1"/>
    <property type="molecule type" value="Genomic_DNA"/>
</dbReference>
<dbReference type="GO" id="GO:0005886">
    <property type="term" value="C:plasma membrane"/>
    <property type="evidence" value="ECO:0007669"/>
    <property type="project" value="UniProtKB-SubCell"/>
</dbReference>
<keyword evidence="2" id="KW-1003">Cell membrane</keyword>
<dbReference type="AlphaFoldDB" id="A0AAU7DED8"/>
<keyword evidence="2" id="KW-0520">NAD</keyword>
<dbReference type="GO" id="GO:0048038">
    <property type="term" value="F:quinone binding"/>
    <property type="evidence" value="ECO:0007669"/>
    <property type="project" value="UniProtKB-UniRule"/>
</dbReference>
<feature type="transmembrane region" description="Helical" evidence="2">
    <location>
        <begin position="88"/>
        <end position="109"/>
    </location>
</feature>
<organism evidence="3">
    <name type="scientific">Telmatobacter sp. DSM 110680</name>
    <dbReference type="NCBI Taxonomy" id="3036704"/>
    <lineage>
        <taxon>Bacteria</taxon>
        <taxon>Pseudomonadati</taxon>
        <taxon>Acidobacteriota</taxon>
        <taxon>Terriglobia</taxon>
        <taxon>Terriglobales</taxon>
        <taxon>Acidobacteriaceae</taxon>
        <taxon>Telmatobacter</taxon>
    </lineage>
</organism>
<dbReference type="InterPro" id="IPR042106">
    <property type="entry name" value="Nuo/plastoQ_OxRdtase_6_NuoJ"/>
</dbReference>
<feature type="transmembrane region" description="Helical" evidence="2">
    <location>
        <begin position="29"/>
        <end position="47"/>
    </location>
</feature>
<comment type="subcellular location">
    <subcellularLocation>
        <location evidence="2">Cell membrane</location>
        <topology evidence="2">Multi-pass membrane protein</topology>
    </subcellularLocation>
</comment>
<comment type="similarity">
    <text evidence="1 2">Belongs to the complex I subunit 6 family.</text>
</comment>
<feature type="transmembrane region" description="Helical" evidence="2">
    <location>
        <begin position="6"/>
        <end position="22"/>
    </location>
</feature>
<dbReference type="EC" id="7.1.1.-" evidence="2"/>
<evidence type="ECO:0000313" key="3">
    <source>
        <dbReference type="EMBL" id="XBH16189.1"/>
    </source>
</evidence>
<reference evidence="3" key="1">
    <citation type="submission" date="2023-03" db="EMBL/GenBank/DDBJ databases">
        <title>Edaphobacter sp.</title>
        <authorList>
            <person name="Huber K.J."/>
            <person name="Papendorf J."/>
            <person name="Pilke C."/>
            <person name="Bunk B."/>
            <person name="Sproeer C."/>
            <person name="Pester M."/>
        </authorList>
    </citation>
    <scope>NUCLEOTIDE SEQUENCE</scope>
    <source>
        <strain evidence="3">DSM 110680</strain>
    </source>
</reference>
<evidence type="ECO:0000256" key="1">
    <source>
        <dbReference type="ARBA" id="ARBA00005698"/>
    </source>
</evidence>
<dbReference type="PANTHER" id="PTHR33269:SF17">
    <property type="entry name" value="NADH-UBIQUINONE OXIDOREDUCTASE CHAIN 6"/>
    <property type="match status" value="1"/>
</dbReference>
<dbReference type="Pfam" id="PF00499">
    <property type="entry name" value="Oxidored_q3"/>
    <property type="match status" value="1"/>
</dbReference>
<accession>A0AAU7DED8</accession>
<dbReference type="PANTHER" id="PTHR33269">
    <property type="entry name" value="NADH-UBIQUINONE OXIDOREDUCTASE CHAIN 6"/>
    <property type="match status" value="1"/>
</dbReference>
<sequence length="170" mass="17874">MHLILFIVFAALCLTGAINLLLQKHPINSALSLIVVMTSLAVLYLLLGAEFLAAAQVIVYAGAIMVLFTFVVMLLNAGREERTLGSRAARTVGFPAVVAILAVIATTILRSQGIGNAAIEDQITSTADLSAVLFTKLLLPFEVTSVLILVAILGSVALARQGDGEKVDTK</sequence>
<keyword evidence="3" id="KW-0560">Oxidoreductase</keyword>
<keyword evidence="2" id="KW-0812">Transmembrane</keyword>
<keyword evidence="2" id="KW-0472">Membrane</keyword>
<keyword evidence="2" id="KW-0874">Quinone</keyword>
<dbReference type="Gene3D" id="1.20.120.1200">
    <property type="entry name" value="NADH-ubiquinone/plastoquinone oxidoreductase chain 6, subunit NuoJ"/>
    <property type="match status" value="1"/>
</dbReference>
<comment type="function">
    <text evidence="2">NDH-1 shuttles electrons from NADH, via FMN and iron-sulfur (Fe-S) centers, to quinones in the respiratory chain. Couples the redox reaction to proton translocation (for every two electrons transferred, four hydrogen ions are translocated across the cytoplasmic membrane), and thus conserves the redox energy in a proton gradient.</text>
</comment>